<feature type="domain" description="Peptidase M16 N-terminal" evidence="3">
    <location>
        <begin position="65"/>
        <end position="203"/>
    </location>
</feature>
<feature type="chain" id="PRO_5002110978" evidence="2">
    <location>
        <begin position="27"/>
        <end position="601"/>
    </location>
</feature>
<keyword evidence="6" id="KW-1185">Reference proteome</keyword>
<dbReference type="EMBL" id="CBXV010000008">
    <property type="protein sequence ID" value="CDM66641.1"/>
    <property type="molecule type" value="Genomic_DNA"/>
</dbReference>
<feature type="compositionally biased region" description="Pro residues" evidence="1">
    <location>
        <begin position="39"/>
        <end position="50"/>
    </location>
</feature>
<dbReference type="PANTHER" id="PTHR11851">
    <property type="entry name" value="METALLOPROTEASE"/>
    <property type="match status" value="1"/>
</dbReference>
<dbReference type="InterPro" id="IPR011249">
    <property type="entry name" value="Metalloenz_LuxS/M16"/>
</dbReference>
<dbReference type="Proteomes" id="UP000031518">
    <property type="component" value="Unassembled WGS sequence"/>
</dbReference>
<evidence type="ECO:0000313" key="5">
    <source>
        <dbReference type="EMBL" id="CDM66641.1"/>
    </source>
</evidence>
<feature type="signal peptide" evidence="2">
    <location>
        <begin position="1"/>
        <end position="26"/>
    </location>
</feature>
<dbReference type="RefSeq" id="WP_162199855.1">
    <property type="nucleotide sequence ID" value="NZ_CBXV010000008.1"/>
</dbReference>
<feature type="region of interest" description="Disordered" evidence="1">
    <location>
        <begin position="29"/>
        <end position="50"/>
    </location>
</feature>
<reference evidence="5 6" key="2">
    <citation type="submission" date="2015-01" db="EMBL/GenBank/DDBJ databases">
        <title>Complete genome sequence of Pyrinomonas methylaliphatogenes type strain K22T.</title>
        <authorList>
            <person name="Lee K.C.Y."/>
            <person name="Power J.F."/>
            <person name="Dunfield P.F."/>
            <person name="Morgan X.C."/>
            <person name="Huttenhower C."/>
            <person name="Stott M.B."/>
        </authorList>
    </citation>
    <scope>NUCLEOTIDE SEQUENCE [LARGE SCALE GENOMIC DNA]</scope>
    <source>
        <strain evidence="5 6">K22</strain>
    </source>
</reference>
<evidence type="ECO:0000256" key="2">
    <source>
        <dbReference type="SAM" id="SignalP"/>
    </source>
</evidence>
<dbReference type="Gene3D" id="3.30.830.10">
    <property type="entry name" value="Metalloenzyme, LuxS/M16 peptidase-like"/>
    <property type="match status" value="2"/>
</dbReference>
<dbReference type="GO" id="GO:0046872">
    <property type="term" value="F:metal ion binding"/>
    <property type="evidence" value="ECO:0007669"/>
    <property type="project" value="InterPro"/>
</dbReference>
<dbReference type="AlphaFoldDB" id="A0A0B6WZZ8"/>
<sequence precursor="true">MFERKQLLLAALLVCGAFMRSAFAQAGPMRQSEDFRRQPPQPLAPRPFNLPKPFETSLANGLQIVIVEDHRLPYVSYRLALRTGSAHDPADLPGLANLLATMLTEGTEKRTSRQIAEEVARLGAELSVVANSDYTTVSAAGLSSYSDRVLDLMADIALHPAFPENELALVKQNAKQALIAQRAQPSFLANERLARVLFGEHPYSVISATPQSIDAVTREKLQQFHRARFIPNNAVLIVVGDVRREQVLKRINELFGSWARGEAGAANFPAPPVRRERAIYLVDRPGSQQSNIVIANLGITRTSPDYFPLLVMNTILGGNASSRLFMNLRERNGYTYGAYSNLDARRTAGSFRASAEVRTPVTGASLKEFFYELERIRNEAVSDEELKNAKTYLTGTFPIRLETQDGLIDQLVQIKMYDLPADYLQTYRERVVAVTKEDVQRVARQYVTPDKAAIIIVGDGKAIMEQIKPYAQTVEIYDSAGNLKGGAEALVGATTNAASATDIVGTWTINVMTPAGQALPVTLIIERNGEGLSGKISSQMGDAALKSVKLNGNGFEARSTFVLQGQEIELTINGRIEGDRLSGTISIPSYPDLNFNGTRAK</sequence>
<evidence type="ECO:0000259" key="3">
    <source>
        <dbReference type="Pfam" id="PF00675"/>
    </source>
</evidence>
<dbReference type="Pfam" id="PF05193">
    <property type="entry name" value="Peptidase_M16_C"/>
    <property type="match status" value="1"/>
</dbReference>
<dbReference type="InterPro" id="IPR007863">
    <property type="entry name" value="Peptidase_M16_C"/>
</dbReference>
<protein>
    <submittedName>
        <fullName evidence="5">Predicted Zn-dependent peptidase</fullName>
    </submittedName>
</protein>
<dbReference type="SUPFAM" id="SSF63411">
    <property type="entry name" value="LuxS/MPP-like metallohydrolase"/>
    <property type="match status" value="2"/>
</dbReference>
<feature type="domain" description="Peptidase M16 C-terminal" evidence="4">
    <location>
        <begin position="216"/>
        <end position="392"/>
    </location>
</feature>
<dbReference type="STRING" id="454194.PYK22_02674"/>
<gene>
    <name evidence="5" type="ORF">PYK22_02674</name>
</gene>
<dbReference type="InterPro" id="IPR050361">
    <property type="entry name" value="MPP/UQCRC_Complex"/>
</dbReference>
<proteinExistence type="predicted"/>
<reference evidence="5 6" key="1">
    <citation type="submission" date="2013-12" db="EMBL/GenBank/DDBJ databases">
        <authorList>
            <person name="Stott M."/>
        </authorList>
    </citation>
    <scope>NUCLEOTIDE SEQUENCE [LARGE SCALE GENOMIC DNA]</scope>
    <source>
        <strain evidence="5 6">K22</strain>
    </source>
</reference>
<dbReference type="Pfam" id="PF00675">
    <property type="entry name" value="Peptidase_M16"/>
    <property type="match status" value="1"/>
</dbReference>
<evidence type="ECO:0000256" key="1">
    <source>
        <dbReference type="SAM" id="MobiDB-lite"/>
    </source>
</evidence>
<organism evidence="5 6">
    <name type="scientific">Pyrinomonas methylaliphatogenes</name>
    <dbReference type="NCBI Taxonomy" id="454194"/>
    <lineage>
        <taxon>Bacteria</taxon>
        <taxon>Pseudomonadati</taxon>
        <taxon>Acidobacteriota</taxon>
        <taxon>Blastocatellia</taxon>
        <taxon>Blastocatellales</taxon>
        <taxon>Pyrinomonadaceae</taxon>
        <taxon>Pyrinomonas</taxon>
    </lineage>
</organism>
<dbReference type="PANTHER" id="PTHR11851:SF224">
    <property type="entry name" value="PROCESSING PROTEASE"/>
    <property type="match status" value="1"/>
</dbReference>
<accession>A0A0B6WZZ8</accession>
<dbReference type="InterPro" id="IPR011765">
    <property type="entry name" value="Pept_M16_N"/>
</dbReference>
<evidence type="ECO:0000313" key="6">
    <source>
        <dbReference type="Proteomes" id="UP000031518"/>
    </source>
</evidence>
<evidence type="ECO:0000259" key="4">
    <source>
        <dbReference type="Pfam" id="PF05193"/>
    </source>
</evidence>
<keyword evidence="2" id="KW-0732">Signal</keyword>
<name>A0A0B6WZZ8_9BACT</name>